<proteinExistence type="predicted"/>
<evidence type="ECO:0000256" key="1">
    <source>
        <dbReference type="SAM" id="Phobius"/>
    </source>
</evidence>
<evidence type="ECO:0000313" key="3">
    <source>
        <dbReference type="Proteomes" id="UP000001635"/>
    </source>
</evidence>
<dbReference type="RefSeq" id="WP_014022778.1">
    <property type="nucleotide sequence ID" value="NC_015914.1"/>
</dbReference>
<dbReference type="EMBL" id="CP002955">
    <property type="protein sequence ID" value="AEL28498.1"/>
    <property type="molecule type" value="Genomic_DNA"/>
</dbReference>
<dbReference type="HOGENOM" id="CLU_2632445_0_0_10"/>
<organism evidence="2 3">
    <name type="scientific">Cyclobacterium marinum (strain ATCC 25205 / DSM 745 / LMG 13164 / NCIMB 1802)</name>
    <name type="common">Flectobacillus marinus</name>
    <dbReference type="NCBI Taxonomy" id="880070"/>
    <lineage>
        <taxon>Bacteria</taxon>
        <taxon>Pseudomonadati</taxon>
        <taxon>Bacteroidota</taxon>
        <taxon>Cytophagia</taxon>
        <taxon>Cytophagales</taxon>
        <taxon>Cyclobacteriaceae</taxon>
        <taxon>Cyclobacterium</taxon>
    </lineage>
</organism>
<keyword evidence="1" id="KW-1133">Transmembrane helix</keyword>
<dbReference type="KEGG" id="cmr:Cycma_4813"/>
<keyword evidence="1" id="KW-0472">Membrane</keyword>
<keyword evidence="3" id="KW-1185">Reference proteome</keyword>
<dbReference type="OrthoDB" id="840154at2"/>
<feature type="transmembrane region" description="Helical" evidence="1">
    <location>
        <begin position="6"/>
        <end position="27"/>
    </location>
</feature>
<sequence length="73" mass="8642">MQTLVTLLIFTICYGLLFLSFFPVKPLKRISNFTHKTKNAMYKHYDLTWPYFFSFLGGYLLASMMVYIIQDSI</sequence>
<dbReference type="Proteomes" id="UP000001635">
    <property type="component" value="Chromosome"/>
</dbReference>
<evidence type="ECO:0000313" key="2">
    <source>
        <dbReference type="EMBL" id="AEL28498.1"/>
    </source>
</evidence>
<reference evidence="3" key="1">
    <citation type="submission" date="2011-07" db="EMBL/GenBank/DDBJ databases">
        <title>The complete genome of Cyclobacterium marinum DSM 745.</title>
        <authorList>
            <person name="Lucas S."/>
            <person name="Han J."/>
            <person name="Lapidus A."/>
            <person name="Bruce D."/>
            <person name="Goodwin L."/>
            <person name="Pitluck S."/>
            <person name="Peters L."/>
            <person name="Kyrpides N."/>
            <person name="Mavromatis K."/>
            <person name="Ivanova N."/>
            <person name="Ovchinnikova G."/>
            <person name="Chertkov O."/>
            <person name="Detter J.C."/>
            <person name="Tapia R."/>
            <person name="Han C."/>
            <person name="Land M."/>
            <person name="Hauser L."/>
            <person name="Markowitz V."/>
            <person name="Cheng J.-F."/>
            <person name="Hugenholtz P."/>
            <person name="Woyke T."/>
            <person name="Wu D."/>
            <person name="Tindall B."/>
            <person name="Schuetze A."/>
            <person name="Brambilla E."/>
            <person name="Klenk H.-P."/>
            <person name="Eisen J.A."/>
        </authorList>
    </citation>
    <scope>NUCLEOTIDE SEQUENCE [LARGE SCALE GENOMIC DNA]</scope>
    <source>
        <strain evidence="3">ATCC 25205 / DSM 745 / LMG 13164 / NCIMB 1802</strain>
    </source>
</reference>
<gene>
    <name evidence="2" type="ordered locus">Cycma_4813</name>
</gene>
<feature type="transmembrane region" description="Helical" evidence="1">
    <location>
        <begin position="48"/>
        <end position="69"/>
    </location>
</feature>
<protein>
    <submittedName>
        <fullName evidence="2">Uncharacterized protein</fullName>
    </submittedName>
</protein>
<keyword evidence="1" id="KW-0812">Transmembrane</keyword>
<name>G0J5P9_CYCMS</name>
<dbReference type="AlphaFoldDB" id="G0J5P9"/>
<accession>G0J5P9</accession>